<feature type="domain" description="Transglutaminase-like" evidence="2">
    <location>
        <begin position="409"/>
        <end position="480"/>
    </location>
</feature>
<evidence type="ECO:0000313" key="4">
    <source>
        <dbReference type="Proteomes" id="UP000060787"/>
    </source>
</evidence>
<dbReference type="SMART" id="SM00460">
    <property type="entry name" value="TGc"/>
    <property type="match status" value="1"/>
</dbReference>
<sequence length="667" mass="74420">MAKPAAPALEPVTRRWALLAGASCLLPLLLQLPLQIAAVIAAAGVGIGVLSWRRPLPSALRLVLLLALIGTVLIMTGFALGRDTGCALLAAMFALKPSETHTLRDARSLIGFALFGPFATFLLDQGPLSLTLGLAAAMFALSTLQRLAEIESRPDPLRAVEPAQTHWQRLLAIGRLVAIGLPLALAVFWLFPRLSSPLWGVPERALARPGLSDRMSPGEMVDLMNDETVTLRARFRGKAPPTSQMYWRGPVLWNFDGREWTQPRWFQGLPAAPMRAGRTGWDYELEVEPTDTRQFVSLDLPREAPPGTRLSIDHGIYADRALTSLSRWRLQSAPPASYEPQLRETLRRAALSLPSGYNPRTLALAQRWRAEAGDNDAVIVDRALAMIRREFVYTLATPLLGRHSVDEFLFDHKAGFCEHFSSSFVVLMRAAGIPARVVTGYAGGYFNPVGNYWLVRRSDAHAWAEVWLQGRGWVRVDPTAAVAPERIYDTLADRRPGAGGLFGGIAGATPLFNLSDWLRRGWNDFVLGFDASRQQRMLQPFGVDRLDSGKLIALFVLFASLTLLWMVWLSSRGERERDPLLRAWHRLSRRYRRLGLEREAHEPALAWAERVTKARPDLGESLLRLSQHFSDWRYAGGQPGRREARELRNELVRALRAHRPGPTGERR</sequence>
<name>A0A0S2FDP7_LYSAN</name>
<dbReference type="PANTHER" id="PTHR42736">
    <property type="entry name" value="PROTEIN-GLUTAMINE GAMMA-GLUTAMYLTRANSFERASE"/>
    <property type="match status" value="1"/>
</dbReference>
<dbReference type="Pfam" id="PF01841">
    <property type="entry name" value="Transglut_core"/>
    <property type="match status" value="1"/>
</dbReference>
<feature type="transmembrane region" description="Helical" evidence="1">
    <location>
        <begin position="169"/>
        <end position="191"/>
    </location>
</feature>
<keyword evidence="1" id="KW-1133">Transmembrane helix</keyword>
<dbReference type="SUPFAM" id="SSF54001">
    <property type="entry name" value="Cysteine proteinases"/>
    <property type="match status" value="1"/>
</dbReference>
<keyword evidence="1" id="KW-0812">Transmembrane</keyword>
<dbReference type="Pfam" id="PF11992">
    <property type="entry name" value="TgpA_N"/>
    <property type="match status" value="1"/>
</dbReference>
<feature type="transmembrane region" description="Helical" evidence="1">
    <location>
        <begin position="58"/>
        <end position="80"/>
    </location>
</feature>
<accession>A0A0S2FDP7</accession>
<reference evidence="3 4" key="1">
    <citation type="journal article" date="2015" name="BMC Genomics">
        <title>Comparative genomics and metabolic profiling of the genus Lysobacter.</title>
        <authorList>
            <person name="de Bruijn I."/>
            <person name="Cheng X."/>
            <person name="de Jager V."/>
            <person name="Exposito R.G."/>
            <person name="Watrous J."/>
            <person name="Patel N."/>
            <person name="Postma J."/>
            <person name="Dorrestein P.C."/>
            <person name="Kobayashi D."/>
            <person name="Raaijmakers J.M."/>
        </authorList>
    </citation>
    <scope>NUCLEOTIDE SEQUENCE [LARGE SCALE GENOMIC DNA]</scope>
    <source>
        <strain evidence="3 4">76</strain>
    </source>
</reference>
<evidence type="ECO:0000313" key="3">
    <source>
        <dbReference type="EMBL" id="ALN81635.1"/>
    </source>
</evidence>
<dbReference type="KEGG" id="lab:LA76x_3511"/>
<dbReference type="PATRIC" id="fig|84531.8.peg.3528"/>
<protein>
    <submittedName>
        <fullName evidence="3">Transglutaminase-like superfamily protein</fullName>
    </submittedName>
</protein>
<dbReference type="EMBL" id="CP011129">
    <property type="protein sequence ID" value="ALN81635.1"/>
    <property type="molecule type" value="Genomic_DNA"/>
</dbReference>
<gene>
    <name evidence="3" type="ORF">LA76x_3511</name>
</gene>
<dbReference type="Gene3D" id="3.10.620.30">
    <property type="match status" value="1"/>
</dbReference>
<dbReference type="STRING" id="84531.LA76x_3511"/>
<dbReference type="InterPro" id="IPR025403">
    <property type="entry name" value="TgpA-like_C"/>
</dbReference>
<dbReference type="InterPro" id="IPR052901">
    <property type="entry name" value="Bact_TGase-like"/>
</dbReference>
<keyword evidence="1" id="KW-0472">Membrane</keyword>
<dbReference type="InterPro" id="IPR038765">
    <property type="entry name" value="Papain-like_cys_pep_sf"/>
</dbReference>
<feature type="transmembrane region" description="Helical" evidence="1">
    <location>
        <begin position="129"/>
        <end position="148"/>
    </location>
</feature>
<dbReference type="Pfam" id="PF13559">
    <property type="entry name" value="DUF4129"/>
    <property type="match status" value="1"/>
</dbReference>
<evidence type="ECO:0000256" key="1">
    <source>
        <dbReference type="SAM" id="Phobius"/>
    </source>
</evidence>
<evidence type="ECO:0000259" key="2">
    <source>
        <dbReference type="SMART" id="SM00460"/>
    </source>
</evidence>
<dbReference type="InterPro" id="IPR002931">
    <property type="entry name" value="Transglutaminase-like"/>
</dbReference>
<proteinExistence type="predicted"/>
<dbReference type="InterPro" id="IPR021878">
    <property type="entry name" value="TgpA_N"/>
</dbReference>
<dbReference type="RefSeq" id="WP_057918619.1">
    <property type="nucleotide sequence ID" value="NZ_CP011129.1"/>
</dbReference>
<dbReference type="AlphaFoldDB" id="A0A0S2FDP7"/>
<keyword evidence="4" id="KW-1185">Reference proteome</keyword>
<dbReference type="PANTHER" id="PTHR42736:SF1">
    <property type="entry name" value="PROTEIN-GLUTAMINE GAMMA-GLUTAMYLTRANSFERASE"/>
    <property type="match status" value="1"/>
</dbReference>
<dbReference type="eggNOG" id="COG1305">
    <property type="taxonomic scope" value="Bacteria"/>
</dbReference>
<organism evidence="3 4">
    <name type="scientific">Lysobacter antibioticus</name>
    <dbReference type="NCBI Taxonomy" id="84531"/>
    <lineage>
        <taxon>Bacteria</taxon>
        <taxon>Pseudomonadati</taxon>
        <taxon>Pseudomonadota</taxon>
        <taxon>Gammaproteobacteria</taxon>
        <taxon>Lysobacterales</taxon>
        <taxon>Lysobacteraceae</taxon>
        <taxon>Lysobacter</taxon>
    </lineage>
</organism>
<dbReference type="Proteomes" id="UP000060787">
    <property type="component" value="Chromosome"/>
</dbReference>
<feature type="transmembrane region" description="Helical" evidence="1">
    <location>
        <begin position="551"/>
        <end position="569"/>
    </location>
</feature>